<dbReference type="InterPro" id="IPR025966">
    <property type="entry name" value="OppC_N"/>
</dbReference>
<keyword evidence="5 12" id="KW-0812">Transmembrane</keyword>
<organism evidence="14">
    <name type="scientific">Oceaniferula spumae</name>
    <dbReference type="NCBI Taxonomy" id="2979115"/>
    <lineage>
        <taxon>Bacteria</taxon>
        <taxon>Pseudomonadati</taxon>
        <taxon>Verrucomicrobiota</taxon>
        <taxon>Verrucomicrobiia</taxon>
        <taxon>Verrucomicrobiales</taxon>
        <taxon>Verrucomicrobiaceae</taxon>
        <taxon>Oceaniferula</taxon>
    </lineage>
</organism>
<evidence type="ECO:0000256" key="12">
    <source>
        <dbReference type="RuleBase" id="RU363032"/>
    </source>
</evidence>
<keyword evidence="2 12" id="KW-0813">Transport</keyword>
<dbReference type="GO" id="GO:0015833">
    <property type="term" value="P:peptide transport"/>
    <property type="evidence" value="ECO:0007669"/>
    <property type="project" value="UniProtKB-KW"/>
</dbReference>
<dbReference type="InterPro" id="IPR050366">
    <property type="entry name" value="BP-dependent_transpt_permease"/>
</dbReference>
<dbReference type="InterPro" id="IPR000515">
    <property type="entry name" value="MetI-like"/>
</dbReference>
<dbReference type="Gene3D" id="1.10.3720.10">
    <property type="entry name" value="MetI-like"/>
    <property type="match status" value="1"/>
</dbReference>
<protein>
    <recommendedName>
        <fullName evidence="11">Oligopeptide transport system permease protein OppC</fullName>
    </recommendedName>
</protein>
<dbReference type="EMBL" id="AP026866">
    <property type="protein sequence ID" value="BDS05994.1"/>
    <property type="molecule type" value="Genomic_DNA"/>
</dbReference>
<dbReference type="Pfam" id="PF00528">
    <property type="entry name" value="BPD_transp_1"/>
    <property type="match status" value="1"/>
</dbReference>
<evidence type="ECO:0000256" key="9">
    <source>
        <dbReference type="ARBA" id="ARBA00023136"/>
    </source>
</evidence>
<evidence type="ECO:0000256" key="1">
    <source>
        <dbReference type="ARBA" id="ARBA00004429"/>
    </source>
</evidence>
<feature type="transmembrane region" description="Helical" evidence="12">
    <location>
        <begin position="231"/>
        <end position="253"/>
    </location>
</feature>
<evidence type="ECO:0000256" key="4">
    <source>
        <dbReference type="ARBA" id="ARBA00022519"/>
    </source>
</evidence>
<evidence type="ECO:0000256" key="2">
    <source>
        <dbReference type="ARBA" id="ARBA00022448"/>
    </source>
</evidence>
<keyword evidence="8 12" id="KW-1133">Transmembrane helix</keyword>
<evidence type="ECO:0000256" key="8">
    <source>
        <dbReference type="ARBA" id="ARBA00022989"/>
    </source>
</evidence>
<proteinExistence type="inferred from homology"/>
<dbReference type="PANTHER" id="PTHR43386:SF2">
    <property type="entry name" value="OLIGOPEPTIDE TRANSPORT SYSTEM PERMEASE PROTEIN OPPC"/>
    <property type="match status" value="1"/>
</dbReference>
<dbReference type="GO" id="GO:0015031">
    <property type="term" value="P:protein transport"/>
    <property type="evidence" value="ECO:0007669"/>
    <property type="project" value="UniProtKB-KW"/>
</dbReference>
<evidence type="ECO:0000313" key="14">
    <source>
        <dbReference type="EMBL" id="BDS05994.1"/>
    </source>
</evidence>
<evidence type="ECO:0000256" key="6">
    <source>
        <dbReference type="ARBA" id="ARBA00022856"/>
    </source>
</evidence>
<reference evidence="14" key="1">
    <citation type="submission" date="2024-07" db="EMBL/GenBank/DDBJ databases">
        <title>Complete genome sequence of Verrucomicrobiaceae bacterium NT6N.</title>
        <authorList>
            <person name="Huang C."/>
            <person name="Takami H."/>
            <person name="Hamasaki K."/>
        </authorList>
    </citation>
    <scope>NUCLEOTIDE SEQUENCE</scope>
    <source>
        <strain evidence="14">NT6N</strain>
    </source>
</reference>
<keyword evidence="7" id="KW-0653">Protein transport</keyword>
<dbReference type="PANTHER" id="PTHR43386">
    <property type="entry name" value="OLIGOPEPTIDE TRANSPORT SYSTEM PERMEASE PROTEIN APPC"/>
    <property type="match status" value="1"/>
</dbReference>
<dbReference type="Pfam" id="PF12911">
    <property type="entry name" value="OppC_N"/>
    <property type="match status" value="1"/>
</dbReference>
<evidence type="ECO:0000256" key="7">
    <source>
        <dbReference type="ARBA" id="ARBA00022927"/>
    </source>
</evidence>
<feature type="transmembrane region" description="Helical" evidence="12">
    <location>
        <begin position="96"/>
        <end position="116"/>
    </location>
</feature>
<dbReference type="SUPFAM" id="SSF161098">
    <property type="entry name" value="MetI-like"/>
    <property type="match status" value="1"/>
</dbReference>
<comment type="subcellular location">
    <subcellularLocation>
        <location evidence="1">Cell inner membrane</location>
        <topology evidence="1">Multi-pass membrane protein</topology>
    </subcellularLocation>
    <subcellularLocation>
        <location evidence="12">Cell membrane</location>
        <topology evidence="12">Multi-pass membrane protein</topology>
    </subcellularLocation>
</comment>
<dbReference type="AlphaFoldDB" id="A0AAT9FJ11"/>
<evidence type="ECO:0000256" key="5">
    <source>
        <dbReference type="ARBA" id="ARBA00022692"/>
    </source>
</evidence>
<accession>A0AAT9FJ11</accession>
<feature type="transmembrane region" description="Helical" evidence="12">
    <location>
        <begin position="288"/>
        <end position="307"/>
    </location>
</feature>
<comment type="similarity">
    <text evidence="10">Belongs to the binding-protein-dependent transport system permease family. OppBC subfamily.</text>
</comment>
<evidence type="ECO:0000256" key="11">
    <source>
        <dbReference type="ARBA" id="ARBA00072251"/>
    </source>
</evidence>
<feature type="transmembrane region" description="Helical" evidence="12">
    <location>
        <begin position="34"/>
        <end position="54"/>
    </location>
</feature>
<keyword evidence="3" id="KW-1003">Cell membrane</keyword>
<name>A0AAT9FJ11_9BACT</name>
<dbReference type="PROSITE" id="PS50928">
    <property type="entry name" value="ABC_TM1"/>
    <property type="match status" value="1"/>
</dbReference>
<sequence>MSKKTTTDSGIYVEKGQSLWQDAWTRLKKNHMSVASVIVIGLICLICFIAPAIFSFQDPNVQNLKNTFAPMSGEHLLGTDQLGRDLLSRLVYGGRISLLVGFVATAVSLIIGITWGSISGYIGGRTDGVMMRVVDTLYGLPFLVLVILFSLLIAEYSKSLAIVMTDEWNMDEESVKKFTNLVPLFIAIGALGWLTMARMARAQVMSLKKLEYIEAARSLGISHTKILLRHILPNMLGPIIVYTTLTVPGFILYEASLSYLGLGVESPNSSWGILLKDGANYMETYPRLLIIPSIVFSVTLFALNFLGDGLRDALDPKAAKD</sequence>
<evidence type="ECO:0000256" key="3">
    <source>
        <dbReference type="ARBA" id="ARBA00022475"/>
    </source>
</evidence>
<dbReference type="KEGG" id="osu:NT6N_10340"/>
<keyword evidence="6" id="KW-0571">Peptide transport</keyword>
<evidence type="ECO:0000256" key="10">
    <source>
        <dbReference type="ARBA" id="ARBA00024202"/>
    </source>
</evidence>
<feature type="transmembrane region" description="Helical" evidence="12">
    <location>
        <begin position="178"/>
        <end position="200"/>
    </location>
</feature>
<keyword evidence="9 12" id="KW-0472">Membrane</keyword>
<keyword evidence="4" id="KW-0997">Cell inner membrane</keyword>
<dbReference type="GO" id="GO:0005886">
    <property type="term" value="C:plasma membrane"/>
    <property type="evidence" value="ECO:0007669"/>
    <property type="project" value="UniProtKB-SubCell"/>
</dbReference>
<gene>
    <name evidence="14" type="ORF">NT6N_10340</name>
</gene>
<dbReference type="InterPro" id="IPR035906">
    <property type="entry name" value="MetI-like_sf"/>
</dbReference>
<dbReference type="GO" id="GO:0055085">
    <property type="term" value="P:transmembrane transport"/>
    <property type="evidence" value="ECO:0007669"/>
    <property type="project" value="InterPro"/>
</dbReference>
<feature type="domain" description="ABC transmembrane type-1" evidence="13">
    <location>
        <begin position="94"/>
        <end position="307"/>
    </location>
</feature>
<feature type="transmembrane region" description="Helical" evidence="12">
    <location>
        <begin position="137"/>
        <end position="158"/>
    </location>
</feature>
<dbReference type="CDD" id="cd06261">
    <property type="entry name" value="TM_PBP2"/>
    <property type="match status" value="1"/>
</dbReference>
<evidence type="ECO:0000259" key="13">
    <source>
        <dbReference type="PROSITE" id="PS50928"/>
    </source>
</evidence>